<dbReference type="EMBL" id="CP019607">
    <property type="protein sequence ID" value="AQP52427.1"/>
    <property type="molecule type" value="Genomic_DNA"/>
</dbReference>
<name>A0A1Q2D239_9ACTN</name>
<organism evidence="6 7">
    <name type="scientific">Tessaracoccus flavescens</name>
    <dbReference type="NCBI Taxonomy" id="399497"/>
    <lineage>
        <taxon>Bacteria</taxon>
        <taxon>Bacillati</taxon>
        <taxon>Actinomycetota</taxon>
        <taxon>Actinomycetes</taxon>
        <taxon>Propionibacteriales</taxon>
        <taxon>Propionibacteriaceae</taxon>
        <taxon>Tessaracoccus</taxon>
    </lineage>
</organism>
<dbReference type="Gene3D" id="3.30.450.330">
    <property type="match status" value="1"/>
</dbReference>
<dbReference type="Proteomes" id="UP000188235">
    <property type="component" value="Chromosome"/>
</dbReference>
<comment type="subcellular location">
    <subcellularLocation>
        <location evidence="1">Membrane</location>
    </subcellularLocation>
</comment>
<dbReference type="InterPro" id="IPR036138">
    <property type="entry name" value="PBP_dimer_sf"/>
</dbReference>
<evidence type="ECO:0000313" key="6">
    <source>
        <dbReference type="EMBL" id="AQP52427.1"/>
    </source>
</evidence>
<keyword evidence="6" id="KW-0132">Cell division</keyword>
<evidence type="ECO:0000259" key="4">
    <source>
        <dbReference type="Pfam" id="PF00905"/>
    </source>
</evidence>
<evidence type="ECO:0000256" key="1">
    <source>
        <dbReference type="ARBA" id="ARBA00004370"/>
    </source>
</evidence>
<dbReference type="InterPro" id="IPR050515">
    <property type="entry name" value="Beta-lactam/transpept"/>
</dbReference>
<reference evidence="6 7" key="1">
    <citation type="journal article" date="2008" name="Int. J. Syst. Evol. Microbiol.">
        <title>Tessaracoccus flavescens sp. nov., isolated from marine sediment.</title>
        <authorList>
            <person name="Lee D.W."/>
            <person name="Lee S.D."/>
        </authorList>
    </citation>
    <scope>NUCLEOTIDE SEQUENCE [LARGE SCALE GENOMIC DNA]</scope>
    <source>
        <strain evidence="6 7">SST-39T</strain>
    </source>
</reference>
<keyword evidence="7" id="KW-1185">Reference proteome</keyword>
<dbReference type="SUPFAM" id="SSF56601">
    <property type="entry name" value="beta-lactamase/transpeptidase-like"/>
    <property type="match status" value="1"/>
</dbReference>
<proteinExistence type="inferred from homology"/>
<dbReference type="STRING" id="399497.BW733_02135"/>
<gene>
    <name evidence="6" type="ORF">BW733_02135</name>
</gene>
<feature type="domain" description="Penicillin-binding protein dimerisation" evidence="5">
    <location>
        <begin position="40"/>
        <end position="214"/>
    </location>
</feature>
<dbReference type="Gene3D" id="3.90.1310.10">
    <property type="entry name" value="Penicillin-binding protein 2a (Domain 2)"/>
    <property type="match status" value="1"/>
</dbReference>
<dbReference type="Pfam" id="PF00905">
    <property type="entry name" value="Transpeptidase"/>
    <property type="match status" value="1"/>
</dbReference>
<sequence length="589" mass="61786">MLVVAVLLGVAGVRAVQLQGIDAKAYAAEAAAKMTKTRELPATRGSISDRNGVVLAATEPAMLVSIDPDMVRTNGADKRYPMSKKKQAEAAAAPEAVADLLVKHLGGRKADYVALINEDSRYEVVARQVPAATYTALQADMKLGIDGDRKRPWYGVFGTTDAIRTYPNRSVASNVIGFVNAEGKGAAGLEYALDDKLTGTAGTQAFDSSTYGRIPLGNSTMTPAVDGASYELTIDSDLNWMAEQALAQGARSAGAKTGTLVAMNVTNGEILALANYPSYDSAAPGTAEADDLGNRAVTQAYEPGSVEKVLTMAALADKGLVTPDSEVVVPPSIASGDGVVRDSYDHGTVNMTARGIIANSSNIGTIKLARELDKGELRDYLSAFGLGAKSGIGLPGETAGRLPDADMADYTRDQISFGQGLSVNAVQFSAAIAAAVNGGTYHQPTIIRSAKQADGTPIELPEPTSRRVVSEEASKQVVEMMESVITMGKPVEKRDRDIPGYRTAGKSGTAQRFDPECKCYNGFTSSFVGVAPAENPQILVYVALDQPTGENLGSRIALPVVNNLLKVALPRYNVAPSTTEAPNGPLTFD</sequence>
<dbReference type="KEGG" id="tfa:BW733_02135"/>
<dbReference type="Pfam" id="PF03717">
    <property type="entry name" value="PBP_dimer"/>
    <property type="match status" value="1"/>
</dbReference>
<dbReference type="InterPro" id="IPR005311">
    <property type="entry name" value="PBP_dimer"/>
</dbReference>
<keyword evidence="3" id="KW-0472">Membrane</keyword>
<evidence type="ECO:0000256" key="3">
    <source>
        <dbReference type="ARBA" id="ARBA00023136"/>
    </source>
</evidence>
<dbReference type="GO" id="GO:0005886">
    <property type="term" value="C:plasma membrane"/>
    <property type="evidence" value="ECO:0007669"/>
    <property type="project" value="TreeGrafter"/>
</dbReference>
<comment type="similarity">
    <text evidence="2">Belongs to the transpeptidase family.</text>
</comment>
<dbReference type="GO" id="GO:0071555">
    <property type="term" value="P:cell wall organization"/>
    <property type="evidence" value="ECO:0007669"/>
    <property type="project" value="TreeGrafter"/>
</dbReference>
<dbReference type="InterPro" id="IPR012338">
    <property type="entry name" value="Beta-lactam/transpept-like"/>
</dbReference>
<dbReference type="PANTHER" id="PTHR30627">
    <property type="entry name" value="PEPTIDOGLYCAN D,D-TRANSPEPTIDASE"/>
    <property type="match status" value="1"/>
</dbReference>
<feature type="domain" description="Penicillin-binding protein transpeptidase" evidence="4">
    <location>
        <begin position="258"/>
        <end position="566"/>
    </location>
</feature>
<dbReference type="PANTHER" id="PTHR30627:SF1">
    <property type="entry name" value="PEPTIDOGLYCAN D,D-TRANSPEPTIDASE FTSI"/>
    <property type="match status" value="1"/>
</dbReference>
<evidence type="ECO:0000313" key="7">
    <source>
        <dbReference type="Proteomes" id="UP000188235"/>
    </source>
</evidence>
<dbReference type="InterPro" id="IPR001460">
    <property type="entry name" value="PCN-bd_Tpept"/>
</dbReference>
<dbReference type="SUPFAM" id="SSF56519">
    <property type="entry name" value="Penicillin binding protein dimerisation domain"/>
    <property type="match status" value="1"/>
</dbReference>
<accession>A0A1Q2D239</accession>
<dbReference type="RefSeq" id="WP_418361339.1">
    <property type="nucleotide sequence ID" value="NZ_CP019607.1"/>
</dbReference>
<dbReference type="GO" id="GO:0051301">
    <property type="term" value="P:cell division"/>
    <property type="evidence" value="ECO:0007669"/>
    <property type="project" value="UniProtKB-KW"/>
</dbReference>
<dbReference type="GO" id="GO:0008658">
    <property type="term" value="F:penicillin binding"/>
    <property type="evidence" value="ECO:0007669"/>
    <property type="project" value="InterPro"/>
</dbReference>
<evidence type="ECO:0000256" key="2">
    <source>
        <dbReference type="ARBA" id="ARBA00007171"/>
    </source>
</evidence>
<dbReference type="AlphaFoldDB" id="A0A1Q2D239"/>
<protein>
    <submittedName>
        <fullName evidence="6">Cell division protein FtsI</fullName>
    </submittedName>
</protein>
<keyword evidence="6" id="KW-0131">Cell cycle</keyword>
<dbReference type="Gene3D" id="3.40.710.10">
    <property type="entry name" value="DD-peptidase/beta-lactamase superfamily"/>
    <property type="match status" value="1"/>
</dbReference>
<evidence type="ECO:0000259" key="5">
    <source>
        <dbReference type="Pfam" id="PF03717"/>
    </source>
</evidence>